<evidence type="ECO:0000256" key="3">
    <source>
        <dbReference type="ARBA" id="ARBA00022679"/>
    </source>
</evidence>
<dbReference type="Pfam" id="PF06817">
    <property type="entry name" value="RVT_thumb"/>
    <property type="match status" value="1"/>
</dbReference>
<organism evidence="10 11">
    <name type="scientific">Rhadina sibilatrix</name>
    <dbReference type="NCBI Taxonomy" id="2585818"/>
    <lineage>
        <taxon>Eukaryota</taxon>
        <taxon>Metazoa</taxon>
        <taxon>Chordata</taxon>
        <taxon>Craniata</taxon>
        <taxon>Vertebrata</taxon>
        <taxon>Euteleostomi</taxon>
        <taxon>Archelosauria</taxon>
        <taxon>Archosauria</taxon>
        <taxon>Dinosauria</taxon>
        <taxon>Saurischia</taxon>
        <taxon>Theropoda</taxon>
        <taxon>Coelurosauria</taxon>
        <taxon>Aves</taxon>
        <taxon>Neognathae</taxon>
        <taxon>Neoaves</taxon>
        <taxon>Telluraves</taxon>
        <taxon>Australaves</taxon>
        <taxon>Passeriformes</taxon>
        <taxon>Sylvioidea</taxon>
        <taxon>Phylloscopidae</taxon>
        <taxon>Rhadina</taxon>
    </lineage>
</organism>
<dbReference type="InterPro" id="IPR043128">
    <property type="entry name" value="Rev_trsase/Diguanyl_cyclase"/>
</dbReference>
<dbReference type="AlphaFoldDB" id="A0A7L2NE62"/>
<evidence type="ECO:0000256" key="4">
    <source>
        <dbReference type="ARBA" id="ARBA00022695"/>
    </source>
</evidence>
<evidence type="ECO:0000256" key="8">
    <source>
        <dbReference type="ARBA" id="ARBA00022918"/>
    </source>
</evidence>
<dbReference type="InterPro" id="IPR043502">
    <property type="entry name" value="DNA/RNA_pol_sf"/>
</dbReference>
<comment type="similarity">
    <text evidence="1">Belongs to the beta type-B retroviral polymerase family. HERV class-II K(HML-2) pol subfamily.</text>
</comment>
<dbReference type="PROSITE" id="PS50878">
    <property type="entry name" value="RT_POL"/>
    <property type="match status" value="1"/>
</dbReference>
<evidence type="ECO:0000256" key="7">
    <source>
        <dbReference type="ARBA" id="ARBA00022801"/>
    </source>
</evidence>
<comment type="caution">
    <text evidence="10">The sequence shown here is derived from an EMBL/GenBank/DDBJ whole genome shotgun (WGS) entry which is preliminary data.</text>
</comment>
<proteinExistence type="inferred from homology"/>
<dbReference type="GO" id="GO:0004523">
    <property type="term" value="F:RNA-DNA hybrid ribonuclease activity"/>
    <property type="evidence" value="ECO:0007669"/>
    <property type="project" value="UniProtKB-EC"/>
</dbReference>
<dbReference type="SUPFAM" id="SSF56672">
    <property type="entry name" value="DNA/RNA polymerases"/>
    <property type="match status" value="1"/>
</dbReference>
<gene>
    <name evidence="10" type="primary">Ervk11</name>
    <name evidence="10" type="ORF">RHASIB_R05686</name>
</gene>
<dbReference type="EC" id="3.1.26.4" evidence="2"/>
<keyword evidence="5" id="KW-0540">Nuclease</keyword>
<dbReference type="InterPro" id="IPR010661">
    <property type="entry name" value="RVT_thumb"/>
</dbReference>
<keyword evidence="3" id="KW-0808">Transferase</keyword>
<sequence length="270" mass="30970">DALRFTFGVPAITQGEPLQRYHWKSLPQEMKNSSTICHHFMAQALSPARQKHPRSIILHYMDDLLIAAPTQTEMEQTHDSVVAEIQNAGLEISTSKIQEMPPWKYLGWRMTEQRITPQKTQLRTSVNTLQDLQQLLGEINWVRPVLGISNDVLGPLFDLLKGGCDIKPPRTLTPEAQAALEKVTEAFHRRQAHHCIPEKPHFLAVLGEKLQLYGLIFQWDLFLSYWCPKTVFTTMEMIAQTVIRARTRSLTLAGRDFAVIYLPLKKDYLD</sequence>
<dbReference type="InterPro" id="IPR000477">
    <property type="entry name" value="RT_dom"/>
</dbReference>
<evidence type="ECO:0000259" key="9">
    <source>
        <dbReference type="PROSITE" id="PS50878"/>
    </source>
</evidence>
<dbReference type="PANTHER" id="PTHR41694">
    <property type="entry name" value="ENDOGENOUS RETROVIRUS GROUP K MEMBER POL PROTEIN"/>
    <property type="match status" value="1"/>
</dbReference>
<protein>
    <recommendedName>
        <fullName evidence="2">ribonuclease H</fullName>
        <ecNumber evidence="2">3.1.26.4</ecNumber>
    </recommendedName>
</protein>
<evidence type="ECO:0000313" key="11">
    <source>
        <dbReference type="Proteomes" id="UP000587697"/>
    </source>
</evidence>
<feature type="domain" description="Reverse transcriptase" evidence="9">
    <location>
        <begin position="1"/>
        <end position="110"/>
    </location>
</feature>
<keyword evidence="11" id="KW-1185">Reference proteome</keyword>
<evidence type="ECO:0000256" key="1">
    <source>
        <dbReference type="ARBA" id="ARBA00010879"/>
    </source>
</evidence>
<feature type="non-terminal residue" evidence="10">
    <location>
        <position position="270"/>
    </location>
</feature>
<dbReference type="EMBL" id="VWYO01028171">
    <property type="protein sequence ID" value="NXR70548.1"/>
    <property type="molecule type" value="Genomic_DNA"/>
</dbReference>
<dbReference type="Pfam" id="PF00078">
    <property type="entry name" value="RVT_1"/>
    <property type="match status" value="1"/>
</dbReference>
<dbReference type="PANTHER" id="PTHR41694:SF3">
    <property type="entry name" value="RNA-DIRECTED DNA POLYMERASE-RELATED"/>
    <property type="match status" value="1"/>
</dbReference>
<keyword evidence="6" id="KW-0255">Endonuclease</keyword>
<dbReference type="Proteomes" id="UP000587697">
    <property type="component" value="Unassembled WGS sequence"/>
</dbReference>
<evidence type="ECO:0000256" key="5">
    <source>
        <dbReference type="ARBA" id="ARBA00022722"/>
    </source>
</evidence>
<evidence type="ECO:0000256" key="6">
    <source>
        <dbReference type="ARBA" id="ARBA00022759"/>
    </source>
</evidence>
<keyword evidence="8" id="KW-0695">RNA-directed DNA polymerase</keyword>
<name>A0A7L2NE62_9PASS</name>
<feature type="non-terminal residue" evidence="10">
    <location>
        <position position="1"/>
    </location>
</feature>
<keyword evidence="7" id="KW-0378">Hydrolase</keyword>
<keyword evidence="4" id="KW-0548">Nucleotidyltransferase</keyword>
<accession>A0A7L2NE62</accession>
<evidence type="ECO:0000256" key="2">
    <source>
        <dbReference type="ARBA" id="ARBA00012180"/>
    </source>
</evidence>
<dbReference type="GO" id="GO:0035613">
    <property type="term" value="F:RNA stem-loop binding"/>
    <property type="evidence" value="ECO:0007669"/>
    <property type="project" value="TreeGrafter"/>
</dbReference>
<reference evidence="10 11" key="1">
    <citation type="submission" date="2019-09" db="EMBL/GenBank/DDBJ databases">
        <title>Bird 10,000 Genomes (B10K) Project - Family phase.</title>
        <authorList>
            <person name="Zhang G."/>
        </authorList>
    </citation>
    <scope>NUCLEOTIDE SEQUENCE [LARGE SCALE GENOMIC DNA]</scope>
    <source>
        <strain evidence="10">B10K-DU-002-26</strain>
        <tissue evidence="10">Muscle</tissue>
    </source>
</reference>
<dbReference type="Gene3D" id="3.30.70.270">
    <property type="match status" value="2"/>
</dbReference>
<dbReference type="GO" id="GO:0003964">
    <property type="term" value="F:RNA-directed DNA polymerase activity"/>
    <property type="evidence" value="ECO:0007669"/>
    <property type="project" value="UniProtKB-KW"/>
</dbReference>
<evidence type="ECO:0000313" key="10">
    <source>
        <dbReference type="EMBL" id="NXR70548.1"/>
    </source>
</evidence>